<evidence type="ECO:0000256" key="1">
    <source>
        <dbReference type="SAM" id="MobiDB-lite"/>
    </source>
</evidence>
<proteinExistence type="predicted"/>
<keyword evidence="2" id="KW-0812">Transmembrane</keyword>
<feature type="transmembrane region" description="Helical" evidence="2">
    <location>
        <begin position="146"/>
        <end position="166"/>
    </location>
</feature>
<evidence type="ECO:0000313" key="5">
    <source>
        <dbReference type="Proteomes" id="UP001210211"/>
    </source>
</evidence>
<feature type="transmembrane region" description="Helical" evidence="2">
    <location>
        <begin position="54"/>
        <end position="76"/>
    </location>
</feature>
<accession>A0AAD6EY32</accession>
<sequence>MVDIRPIIASFLLIMQTNNAILARIEFMVVLNSILLLILFIFDTYRRRSRTQLVKYILLVVDAASHSMVLHTIGLMQSAPIRNNLFEVWAILLVALRFSTNYITVYGLQEQGRVQWNMEFGAAMTSFTWAGKLNGTRNSDFNSPLWLLWVLQPLRVGYMFLAYIWARKSYWQGRSSVLLADYMETENRTKDPAASNSYYDLKNKSQYRPRGTKSHADCEVGPSNNSKESDQRDKPPQTARAAEPKTTHNKLTDAQKFKSRTMQPDREIEEVREIEEASEETDYKEPSNCNRNTKPEQNIGEADLRTNLEEPISCSDDYDPLSMKGYRYLIKGETSQEVEAKNLEDKLQLRVTHEEKLITLDKIWQCNGKLLGEWGDKDGQLKDLCLAFALYRLLRCRFDDYSLPETSIPKTRRLLVEGILCPQNGESAKEENEVPEDLQVDNSVGLEGSEAQQRGIKVGNSTGNQSTRRPHRESKQPDRAAVAQQEGEENQDEHVQCQNGSTVEHNRDANETTMGAQERQGSVKHQDRTVVEQLDVSKAENDENEIKDEVAKRVFEITGAELSFLNDYMYSRFPVIFWRGGGLVFSIVLYIAVVATTVWIGVSIVHVYTPPEGDFTHVVHGHNVDVFITWGILLFILSKETWEILIYLSSDWTKVVLISMYVERVCMRNCVTENLIWLLCKFSMVGRWHGKIDQYNFLEAYDYRPPICNLAYYLSLGSVPKATDGVQSKSHMILPTETKKAIVKSICSLKEELKAGSLRGGLTFILKRNNLGEEISELCESHELPTCSHIILIWHVATSLCEIELCRHYNMHLAESELPSVWSHLNCCSSQPFLIKQEKLDKALSNNFTVANSLSRYCAHLLIKQPNLLPDHIFIPEEVFQHAVREARDILEGCDTLQTIYKRLMKEGGKEVKSKNEKTIIRLGARLGKLLIETLDDEAARWKAIADVWADLLVYMAPNSDVEAHKECLATGGEFITHVWMLLYHVGVLENSLADQEEEDNDIEKNFE</sequence>
<gene>
    <name evidence="4" type="ORF">LUZ61_008925</name>
</gene>
<evidence type="ECO:0000313" key="4">
    <source>
        <dbReference type="EMBL" id="KAJ3705220.1"/>
    </source>
</evidence>
<feature type="compositionally biased region" description="Basic and acidic residues" evidence="1">
    <location>
        <begin position="263"/>
        <end position="285"/>
    </location>
</feature>
<organism evidence="4 5">
    <name type="scientific">Rhynchospora tenuis</name>
    <dbReference type="NCBI Taxonomy" id="198213"/>
    <lineage>
        <taxon>Eukaryota</taxon>
        <taxon>Viridiplantae</taxon>
        <taxon>Streptophyta</taxon>
        <taxon>Embryophyta</taxon>
        <taxon>Tracheophyta</taxon>
        <taxon>Spermatophyta</taxon>
        <taxon>Magnoliopsida</taxon>
        <taxon>Liliopsida</taxon>
        <taxon>Poales</taxon>
        <taxon>Cyperaceae</taxon>
        <taxon>Cyperoideae</taxon>
        <taxon>Rhynchosporeae</taxon>
        <taxon>Rhynchospora</taxon>
    </lineage>
</organism>
<feature type="transmembrane region" description="Helical" evidence="2">
    <location>
        <begin position="620"/>
        <end position="637"/>
    </location>
</feature>
<feature type="compositionally biased region" description="Polar residues" evidence="1">
    <location>
        <begin position="287"/>
        <end position="296"/>
    </location>
</feature>
<dbReference type="EMBL" id="JAMRDG010000001">
    <property type="protein sequence ID" value="KAJ3705220.1"/>
    <property type="molecule type" value="Genomic_DNA"/>
</dbReference>
<feature type="transmembrane region" description="Helical" evidence="2">
    <location>
        <begin position="21"/>
        <end position="42"/>
    </location>
</feature>
<dbReference type="InterPro" id="IPR025315">
    <property type="entry name" value="DUF4220"/>
</dbReference>
<feature type="compositionally biased region" description="Basic and acidic residues" evidence="1">
    <location>
        <begin position="242"/>
        <end position="256"/>
    </location>
</feature>
<keyword evidence="2" id="KW-1133">Transmembrane helix</keyword>
<feature type="region of interest" description="Disordered" evidence="1">
    <location>
        <begin position="190"/>
        <end position="302"/>
    </location>
</feature>
<reference evidence="4 5" key="1">
    <citation type="journal article" date="2022" name="Cell">
        <title>Repeat-based holocentromeres influence genome architecture and karyotype evolution.</title>
        <authorList>
            <person name="Hofstatter P.G."/>
            <person name="Thangavel G."/>
            <person name="Lux T."/>
            <person name="Neumann P."/>
            <person name="Vondrak T."/>
            <person name="Novak P."/>
            <person name="Zhang M."/>
            <person name="Costa L."/>
            <person name="Castellani M."/>
            <person name="Scott A."/>
            <person name="Toegelov H."/>
            <person name="Fuchs J."/>
            <person name="Mata-Sucre Y."/>
            <person name="Dias Y."/>
            <person name="Vanzela A.L.L."/>
            <person name="Huettel B."/>
            <person name="Almeida C.C.S."/>
            <person name="Simkova H."/>
            <person name="Souza G."/>
            <person name="Pedrosa-Harand A."/>
            <person name="Macas J."/>
            <person name="Mayer K.F.X."/>
            <person name="Houben A."/>
            <person name="Marques A."/>
        </authorList>
    </citation>
    <scope>NUCLEOTIDE SEQUENCE [LARGE SCALE GENOMIC DNA]</scope>
    <source>
        <strain evidence="4">RhyTen1mFocal</strain>
    </source>
</reference>
<feature type="domain" description="DUF4220" evidence="3">
    <location>
        <begin position="63"/>
        <end position="416"/>
    </location>
</feature>
<dbReference type="Proteomes" id="UP001210211">
    <property type="component" value="Unassembled WGS sequence"/>
</dbReference>
<dbReference type="PANTHER" id="PTHR31325">
    <property type="entry name" value="OS01G0798800 PROTEIN-RELATED"/>
    <property type="match status" value="1"/>
</dbReference>
<evidence type="ECO:0000259" key="3">
    <source>
        <dbReference type="Pfam" id="PF13968"/>
    </source>
</evidence>
<keyword evidence="2" id="KW-0472">Membrane</keyword>
<feature type="transmembrane region" description="Helical" evidence="2">
    <location>
        <begin position="582"/>
        <end position="608"/>
    </location>
</feature>
<name>A0AAD6EY32_9POAL</name>
<feature type="domain" description="DUF4220" evidence="3">
    <location>
        <begin position="517"/>
        <end position="699"/>
    </location>
</feature>
<dbReference type="Pfam" id="PF04578">
    <property type="entry name" value="DUF594"/>
    <property type="match status" value="1"/>
</dbReference>
<feature type="transmembrane region" description="Helical" evidence="2">
    <location>
        <begin position="88"/>
        <end position="108"/>
    </location>
</feature>
<keyword evidence="5" id="KW-1185">Reference proteome</keyword>
<comment type="caution">
    <text evidence="4">The sequence shown here is derived from an EMBL/GenBank/DDBJ whole genome shotgun (WGS) entry which is preliminary data.</text>
</comment>
<feature type="region of interest" description="Disordered" evidence="1">
    <location>
        <begin position="447"/>
        <end position="503"/>
    </location>
</feature>
<dbReference type="InterPro" id="IPR007658">
    <property type="entry name" value="DUF594"/>
</dbReference>
<protein>
    <recommendedName>
        <fullName evidence="3">DUF4220 domain-containing protein</fullName>
    </recommendedName>
</protein>
<dbReference type="AlphaFoldDB" id="A0AAD6EY32"/>
<dbReference type="Pfam" id="PF13968">
    <property type="entry name" value="DUF4220"/>
    <property type="match status" value="2"/>
</dbReference>
<evidence type="ECO:0000256" key="2">
    <source>
        <dbReference type="SAM" id="Phobius"/>
    </source>
</evidence>